<dbReference type="GO" id="GO:0016266">
    <property type="term" value="P:protein O-linked glycosylation via N-acetyl-galactosamine"/>
    <property type="evidence" value="ECO:0007669"/>
    <property type="project" value="TreeGrafter"/>
</dbReference>
<sequence>HPVHHFAADVDVPDVIHWAVTVTNAKKSPEYAENFAILLKSIGKAMHDGTQPALHLHLIGDTDSLPILQDIVASKNDFKSIAVSVYDLKDARAHIDPAIVENLRAIFGSEKFNDIAFFLPPLLPRILPPNVTHLLVTDTDMLFRSDISKLWDVFHEFTDTQVIGLAHEMQPVYRNVFGRYRLNNPNLPEAQNIGMSVSEGGFPGFNSGVMLMRLDRLRKLSLWKHVLEDELMKTLATMYEFKGHLGDQDLYSLLSVPHAELFYTLPCGWNRQLCTWWRDVGGYKEPIFGYYNDCAGDIHVAHGNCNTKIPSELNPLRRRRHSGDEL</sequence>
<name>A0A0L0FI49_9EUKA</name>
<proteinExistence type="predicted"/>
<dbReference type="Gene3D" id="3.90.550.10">
    <property type="entry name" value="Spore Coat Polysaccharide Biosynthesis Protein SpsA, Chain A"/>
    <property type="match status" value="1"/>
</dbReference>
<dbReference type="InterPro" id="IPR029044">
    <property type="entry name" value="Nucleotide-diphossugar_trans"/>
</dbReference>
<dbReference type="eggNOG" id="KOG3765">
    <property type="taxonomic scope" value="Eukaryota"/>
</dbReference>
<dbReference type="OrthoDB" id="411524at2759"/>
<feature type="non-terminal residue" evidence="1">
    <location>
        <position position="1"/>
    </location>
</feature>
<dbReference type="Proteomes" id="UP000054560">
    <property type="component" value="Unassembled WGS sequence"/>
</dbReference>
<dbReference type="PANTHER" id="PTHR46612:SF1">
    <property type="entry name" value="XYLOSIDE XYLOSYLTRANSFERASE 1"/>
    <property type="match status" value="1"/>
</dbReference>
<dbReference type="PANTHER" id="PTHR46612">
    <property type="entry name" value="XYLOSIDE XYLOSYLTRANSFERASE 1"/>
    <property type="match status" value="1"/>
</dbReference>
<dbReference type="EMBL" id="KQ243098">
    <property type="protein sequence ID" value="KNC76459.1"/>
    <property type="molecule type" value="Genomic_DNA"/>
</dbReference>
<evidence type="ECO:0000313" key="1">
    <source>
        <dbReference type="EMBL" id="KNC76459.1"/>
    </source>
</evidence>
<dbReference type="GO" id="GO:0005789">
    <property type="term" value="C:endoplasmic reticulum membrane"/>
    <property type="evidence" value="ECO:0007669"/>
    <property type="project" value="TreeGrafter"/>
</dbReference>
<dbReference type="GO" id="GO:0140560">
    <property type="term" value="F:xylosyl alpha-1,3-xylosyltransferase activity"/>
    <property type="evidence" value="ECO:0007669"/>
    <property type="project" value="TreeGrafter"/>
</dbReference>
<dbReference type="Pfam" id="PF01501">
    <property type="entry name" value="Glyco_transf_8"/>
    <property type="match status" value="1"/>
</dbReference>
<protein>
    <recommendedName>
        <fullName evidence="3">Xyloside xylosyltransferase 1</fullName>
    </recommendedName>
</protein>
<dbReference type="InterPro" id="IPR042465">
    <property type="entry name" value="XXLT1"/>
</dbReference>
<reference evidence="1 2" key="1">
    <citation type="submission" date="2011-02" db="EMBL/GenBank/DDBJ databases">
        <title>The Genome Sequence of Sphaeroforma arctica JP610.</title>
        <authorList>
            <consortium name="The Broad Institute Genome Sequencing Platform"/>
            <person name="Russ C."/>
            <person name="Cuomo C."/>
            <person name="Young S.K."/>
            <person name="Zeng Q."/>
            <person name="Gargeya S."/>
            <person name="Alvarado L."/>
            <person name="Berlin A."/>
            <person name="Chapman S.B."/>
            <person name="Chen Z."/>
            <person name="Freedman E."/>
            <person name="Gellesch M."/>
            <person name="Goldberg J."/>
            <person name="Griggs A."/>
            <person name="Gujja S."/>
            <person name="Heilman E."/>
            <person name="Heiman D."/>
            <person name="Howarth C."/>
            <person name="Mehta T."/>
            <person name="Neiman D."/>
            <person name="Pearson M."/>
            <person name="Roberts A."/>
            <person name="Saif S."/>
            <person name="Shea T."/>
            <person name="Shenoy N."/>
            <person name="Sisk P."/>
            <person name="Stolte C."/>
            <person name="Sykes S."/>
            <person name="White J."/>
            <person name="Yandava C."/>
            <person name="Burger G."/>
            <person name="Gray M.W."/>
            <person name="Holland P.W.H."/>
            <person name="King N."/>
            <person name="Lang F.B.F."/>
            <person name="Roger A.J."/>
            <person name="Ruiz-Trillo I."/>
            <person name="Haas B."/>
            <person name="Nusbaum C."/>
            <person name="Birren B."/>
        </authorList>
    </citation>
    <scope>NUCLEOTIDE SEQUENCE [LARGE SCALE GENOMIC DNA]</scope>
    <source>
        <strain evidence="1 2">JP610</strain>
    </source>
</reference>
<dbReference type="RefSeq" id="XP_014150361.1">
    <property type="nucleotide sequence ID" value="XM_014294886.1"/>
</dbReference>
<dbReference type="AlphaFoldDB" id="A0A0L0FI49"/>
<gene>
    <name evidence="1" type="ORF">SARC_11043</name>
</gene>
<organism evidence="1 2">
    <name type="scientific">Sphaeroforma arctica JP610</name>
    <dbReference type="NCBI Taxonomy" id="667725"/>
    <lineage>
        <taxon>Eukaryota</taxon>
        <taxon>Ichthyosporea</taxon>
        <taxon>Ichthyophonida</taxon>
        <taxon>Sphaeroforma</taxon>
    </lineage>
</organism>
<dbReference type="SUPFAM" id="SSF53448">
    <property type="entry name" value="Nucleotide-diphospho-sugar transferases"/>
    <property type="match status" value="1"/>
</dbReference>
<keyword evidence="2" id="KW-1185">Reference proteome</keyword>
<evidence type="ECO:0008006" key="3">
    <source>
        <dbReference type="Google" id="ProtNLM"/>
    </source>
</evidence>
<dbReference type="GeneID" id="25911547"/>
<dbReference type="InterPro" id="IPR002495">
    <property type="entry name" value="Glyco_trans_8"/>
</dbReference>
<evidence type="ECO:0000313" key="2">
    <source>
        <dbReference type="Proteomes" id="UP000054560"/>
    </source>
</evidence>
<accession>A0A0L0FI49</accession>